<evidence type="ECO:0000256" key="3">
    <source>
        <dbReference type="ARBA" id="ARBA00022527"/>
    </source>
</evidence>
<feature type="compositionally biased region" description="Low complexity" evidence="11">
    <location>
        <begin position="790"/>
        <end position="802"/>
    </location>
</feature>
<evidence type="ECO:0000313" key="14">
    <source>
        <dbReference type="Ensembl" id="ENSORLP00000027229.1"/>
    </source>
</evidence>
<keyword evidence="7 10" id="KW-0067">ATP-binding</keyword>
<keyword evidence="5 10" id="KW-0547">Nucleotide-binding</keyword>
<dbReference type="Gene3D" id="1.10.510.10">
    <property type="entry name" value="Transferase(Phosphotransferase) domain 1"/>
    <property type="match status" value="1"/>
</dbReference>
<dbReference type="Pfam" id="PF00069">
    <property type="entry name" value="Pkinase"/>
    <property type="match status" value="1"/>
</dbReference>
<dbReference type="PROSITE" id="PS50219">
    <property type="entry name" value="CNH"/>
    <property type="match status" value="1"/>
</dbReference>
<dbReference type="PROSITE" id="PS00107">
    <property type="entry name" value="PROTEIN_KINASE_ATP"/>
    <property type="match status" value="1"/>
</dbReference>
<dbReference type="Proteomes" id="UP000001038">
    <property type="component" value="Chromosome 14"/>
</dbReference>
<feature type="domain" description="Protein kinase" evidence="12">
    <location>
        <begin position="25"/>
        <end position="289"/>
    </location>
</feature>
<reference evidence="14" key="2">
    <citation type="submission" date="2025-08" db="UniProtKB">
        <authorList>
            <consortium name="Ensembl"/>
        </authorList>
    </citation>
    <scope>IDENTIFICATION</scope>
    <source>
        <strain evidence="14">Hd-rR</strain>
    </source>
</reference>
<comment type="catalytic activity">
    <reaction evidence="9">
        <text>L-seryl-[protein] + ATP = O-phospho-L-seryl-[protein] + ADP + H(+)</text>
        <dbReference type="Rhea" id="RHEA:17989"/>
        <dbReference type="Rhea" id="RHEA-COMP:9863"/>
        <dbReference type="Rhea" id="RHEA-COMP:11604"/>
        <dbReference type="ChEBI" id="CHEBI:15378"/>
        <dbReference type="ChEBI" id="CHEBI:29999"/>
        <dbReference type="ChEBI" id="CHEBI:30616"/>
        <dbReference type="ChEBI" id="CHEBI:83421"/>
        <dbReference type="ChEBI" id="CHEBI:456216"/>
        <dbReference type="EC" id="2.7.11.1"/>
    </reaction>
</comment>
<proteinExistence type="inferred from homology"/>
<feature type="region of interest" description="Disordered" evidence="11">
    <location>
        <begin position="519"/>
        <end position="592"/>
    </location>
</feature>
<keyword evidence="4" id="KW-0808">Transferase</keyword>
<dbReference type="PROSITE" id="PS50011">
    <property type="entry name" value="PROTEIN_KINASE_DOM"/>
    <property type="match status" value="1"/>
</dbReference>
<name>A0A3B3H5L7_ORYLA</name>
<dbReference type="PROSITE" id="PS00108">
    <property type="entry name" value="PROTEIN_KINASE_ST"/>
    <property type="match status" value="1"/>
</dbReference>
<evidence type="ECO:0000256" key="8">
    <source>
        <dbReference type="ARBA" id="ARBA00047899"/>
    </source>
</evidence>
<evidence type="ECO:0000256" key="4">
    <source>
        <dbReference type="ARBA" id="ARBA00022679"/>
    </source>
</evidence>
<dbReference type="InterPro" id="IPR000719">
    <property type="entry name" value="Prot_kinase_dom"/>
</dbReference>
<dbReference type="FunFam" id="3.30.200.20:FF:000006">
    <property type="entry name" value="TRAF2 and NCK-interacting protein kinase isoform 4"/>
    <property type="match status" value="1"/>
</dbReference>
<evidence type="ECO:0000256" key="7">
    <source>
        <dbReference type="ARBA" id="ARBA00022840"/>
    </source>
</evidence>
<feature type="compositionally biased region" description="Acidic residues" evidence="11">
    <location>
        <begin position="317"/>
        <end position="333"/>
    </location>
</feature>
<feature type="compositionally biased region" description="Basic and acidic residues" evidence="11">
    <location>
        <begin position="621"/>
        <end position="630"/>
    </location>
</feature>
<dbReference type="SUPFAM" id="SSF56112">
    <property type="entry name" value="Protein kinase-like (PK-like)"/>
    <property type="match status" value="1"/>
</dbReference>
<dbReference type="AlphaFoldDB" id="A0A3B3H5L7"/>
<protein>
    <recommendedName>
        <fullName evidence="2">non-specific serine/threonine protein kinase</fullName>
        <ecNumber evidence="2">2.7.11.1</ecNumber>
    </recommendedName>
</protein>
<evidence type="ECO:0000256" key="2">
    <source>
        <dbReference type="ARBA" id="ARBA00012513"/>
    </source>
</evidence>
<feature type="compositionally biased region" description="Basic and acidic residues" evidence="11">
    <location>
        <begin position="379"/>
        <end position="428"/>
    </location>
</feature>
<dbReference type="InterPro" id="IPR051700">
    <property type="entry name" value="STE20_Ser-Thr_kinase"/>
</dbReference>
<comment type="similarity">
    <text evidence="1">Belongs to the protein kinase superfamily. STE Ser/Thr protein kinase family. STE20 subfamily.</text>
</comment>
<evidence type="ECO:0000259" key="12">
    <source>
        <dbReference type="PROSITE" id="PS50011"/>
    </source>
</evidence>
<sequence length="1201" mass="137534">MSENAPTRSLDEIDLAALRDPAGIFELVEVVGNGTYGQVYKGRHVKTGQLAAIKVMDVTEEEEEEIKAEINMLKKYSHHRNIATYYGAFVKKSPPGHDDQLWLVMEFCGAGSVTDLVKNTKGSSLKEDWIAYICREILRGLCHLHNHKVIHRDIKGQNVLLTENAEVKLVDFGVSAQLDRTVGRRNTFIGTPYWMAPEVIACDENPDSTYDFRSDIWSLGITAIEMAEGAPPLCDMHPMRALFLIPRNPPPKLKSKKWSKKFIDFIEGCLVKTYTSRPSTEQLLKHSFIRDQPTERQVRIQLKDHIDRTRKKRGEKEETEYEYSGSDEEDENRGDDRESSSILNVPGESTLRRDFQRLQQENKERSEAHKRQQAQLAAQRRDTEEHKSKLLHDRQKRIEEQKEQRRRLEEQQRKEREMVRQQEKGPHRRIDDMRREEDRRMAEREQEFIRHKLEEEQRQLEILQQQLLQEQALLMEYKRKQLEEQRQSERLQRQLQQEHAYLVSLQQQQQDKKPQLYHYNKNLEPNNKPNWAREVEERSKLNRQGSPKICTTVSDTNIQSRADSISQSGSVAQTPPMQRPVEPQGGQSKVPQRTASIATALNANLTSGIRHPVRASNPDLSRNDRWERGDSMSIISNLPQTGSLERHRILSSSKMDSPMLSHESRHRPGESRTSSRPGRPADHGLYAKERAEEPPRPPVKANDYSSSSESSESSEESESGEGPEEEESPTDRHRDADTDSVNTMVVHEDEAEGGEGDQAGGYGDQTMLVQRTPEKRNHNGYTNLPDVVQPSHSPTDSASHSSPGKDSVYDYQSRGLVKASGKSSFTTFVDLGMYQSPGDTGDTMSISDSRFEQLKMEVRKGSMVNVNPTNTRPPNDTPEIRKYKKKFNSEILCAALWGVNLLVGTENGLKLLDRSGQGKVYPLINSRRFQQMDVLEGLNLLITISGKKNKVRVYYLAWLRNKILHNDPEVEKKQGWTTVGEMEGCVHYKVVKYERIKFLVIALKNAVEVYAWAPKPYHKFMAFKSFADLPHRPVLVDLTVEEGQRLKVIYGSCAGFHAIDVDSGNNYDIYIPVHIQSQVIPHAIVFLPNSDGMEMLLCYEDEGVYVNTYGRIIKDVVLQWGEMPTSVAHICSNQIMGWGEKAIEIRSVETGHLDGVFMHKRAQRLKFLCERNDKVFFASVRSGGSSQVYFMTLNRNCIMNW</sequence>
<keyword evidence="3" id="KW-0723">Serine/threonine-protein kinase</keyword>
<feature type="compositionally biased region" description="Acidic residues" evidence="11">
    <location>
        <begin position="712"/>
        <end position="728"/>
    </location>
</feature>
<evidence type="ECO:0000256" key="9">
    <source>
        <dbReference type="ARBA" id="ARBA00048679"/>
    </source>
</evidence>
<feature type="compositionally biased region" description="Polar residues" evidence="11">
    <location>
        <begin position="542"/>
        <end position="576"/>
    </location>
</feature>
<evidence type="ECO:0000256" key="5">
    <source>
        <dbReference type="ARBA" id="ARBA00022741"/>
    </source>
</evidence>
<reference evidence="14" key="3">
    <citation type="submission" date="2025-09" db="UniProtKB">
        <authorList>
            <consortium name="Ensembl"/>
        </authorList>
    </citation>
    <scope>IDENTIFICATION</scope>
    <source>
        <strain evidence="14">Hd-rR</strain>
    </source>
</reference>
<feature type="domain" description="CNH" evidence="13">
    <location>
        <begin position="888"/>
        <end position="1175"/>
    </location>
</feature>
<dbReference type="InterPro" id="IPR001180">
    <property type="entry name" value="CNH_dom"/>
</dbReference>
<reference evidence="14 15" key="1">
    <citation type="journal article" date="2007" name="Nature">
        <title>The medaka draft genome and insights into vertebrate genome evolution.</title>
        <authorList>
            <person name="Kasahara M."/>
            <person name="Naruse K."/>
            <person name="Sasaki S."/>
            <person name="Nakatani Y."/>
            <person name="Qu W."/>
            <person name="Ahsan B."/>
            <person name="Yamada T."/>
            <person name="Nagayasu Y."/>
            <person name="Doi K."/>
            <person name="Kasai Y."/>
            <person name="Jindo T."/>
            <person name="Kobayashi D."/>
            <person name="Shimada A."/>
            <person name="Toyoda A."/>
            <person name="Kuroki Y."/>
            <person name="Fujiyama A."/>
            <person name="Sasaki T."/>
            <person name="Shimizu A."/>
            <person name="Asakawa S."/>
            <person name="Shimizu N."/>
            <person name="Hashimoto S."/>
            <person name="Yang J."/>
            <person name="Lee Y."/>
            <person name="Matsushima K."/>
            <person name="Sugano S."/>
            <person name="Sakaizumi M."/>
            <person name="Narita T."/>
            <person name="Ohishi K."/>
            <person name="Haga S."/>
            <person name="Ohta F."/>
            <person name="Nomoto H."/>
            <person name="Nogata K."/>
            <person name="Morishita T."/>
            <person name="Endo T."/>
            <person name="Shin-I T."/>
            <person name="Takeda H."/>
            <person name="Morishita S."/>
            <person name="Kohara Y."/>
        </authorList>
    </citation>
    <scope>NUCLEOTIDE SEQUENCE [LARGE SCALE GENOMIC DNA]</scope>
    <source>
        <strain evidence="14 15">Hd-rR</strain>
    </source>
</reference>
<feature type="region of interest" description="Disordered" evidence="11">
    <location>
        <begin position="608"/>
        <end position="808"/>
    </location>
</feature>
<feature type="compositionally biased region" description="Basic and acidic residues" evidence="11">
    <location>
        <begin position="531"/>
        <end position="540"/>
    </location>
</feature>
<feature type="binding site" evidence="10">
    <location>
        <position position="54"/>
    </location>
    <ligand>
        <name>ATP</name>
        <dbReference type="ChEBI" id="CHEBI:30616"/>
    </ligand>
</feature>
<keyword evidence="6" id="KW-0418">Kinase</keyword>
<dbReference type="FunFam" id="1.10.510.10:FF:000003">
    <property type="entry name" value="TRAF2 and NCK-interacting protein kinase isoform 4"/>
    <property type="match status" value="1"/>
</dbReference>
<organism evidence="14 15">
    <name type="scientific">Oryzias latipes</name>
    <name type="common">Japanese rice fish</name>
    <name type="synonym">Japanese killifish</name>
    <dbReference type="NCBI Taxonomy" id="8090"/>
    <lineage>
        <taxon>Eukaryota</taxon>
        <taxon>Metazoa</taxon>
        <taxon>Chordata</taxon>
        <taxon>Craniata</taxon>
        <taxon>Vertebrata</taxon>
        <taxon>Euteleostomi</taxon>
        <taxon>Actinopterygii</taxon>
        <taxon>Neopterygii</taxon>
        <taxon>Teleostei</taxon>
        <taxon>Neoteleostei</taxon>
        <taxon>Acanthomorphata</taxon>
        <taxon>Ovalentaria</taxon>
        <taxon>Atherinomorphae</taxon>
        <taxon>Beloniformes</taxon>
        <taxon>Adrianichthyidae</taxon>
        <taxon>Oryziinae</taxon>
        <taxon>Oryzias</taxon>
    </lineage>
</organism>
<dbReference type="EC" id="2.7.11.1" evidence="2"/>
<feature type="compositionally biased region" description="Low complexity" evidence="11">
    <location>
        <begin position="699"/>
        <end position="711"/>
    </location>
</feature>
<dbReference type="InterPro" id="IPR017441">
    <property type="entry name" value="Protein_kinase_ATP_BS"/>
</dbReference>
<dbReference type="SMART" id="SM00036">
    <property type="entry name" value="CNH"/>
    <property type="match status" value="1"/>
</dbReference>
<dbReference type="Gene3D" id="3.30.200.20">
    <property type="entry name" value="Phosphorylase Kinase, domain 1"/>
    <property type="match status" value="1"/>
</dbReference>
<evidence type="ECO:0000256" key="6">
    <source>
        <dbReference type="ARBA" id="ARBA00022777"/>
    </source>
</evidence>
<dbReference type="PANTHER" id="PTHR47096">
    <property type="entry name" value="MISSHAPEN LIKE KINASE 1"/>
    <property type="match status" value="1"/>
</dbReference>
<dbReference type="GO" id="GO:0004674">
    <property type="term" value="F:protein serine/threonine kinase activity"/>
    <property type="evidence" value="ECO:0007669"/>
    <property type="project" value="UniProtKB-KW"/>
</dbReference>
<keyword evidence="15" id="KW-1185">Reference proteome</keyword>
<dbReference type="InterPro" id="IPR008271">
    <property type="entry name" value="Ser/Thr_kinase_AS"/>
</dbReference>
<evidence type="ECO:0000259" key="13">
    <source>
        <dbReference type="PROSITE" id="PS50219"/>
    </source>
</evidence>
<evidence type="ECO:0000256" key="1">
    <source>
        <dbReference type="ARBA" id="ARBA00008874"/>
    </source>
</evidence>
<feature type="compositionally biased region" description="Basic and acidic residues" evidence="11">
    <location>
        <begin position="679"/>
        <end position="695"/>
    </location>
</feature>
<dbReference type="Pfam" id="PF00780">
    <property type="entry name" value="CNH"/>
    <property type="match status" value="1"/>
</dbReference>
<evidence type="ECO:0000256" key="10">
    <source>
        <dbReference type="PROSITE-ProRule" id="PRU10141"/>
    </source>
</evidence>
<dbReference type="PANTHER" id="PTHR47096:SF1">
    <property type="entry name" value="MISSHAPEN LIKE KINASE 1"/>
    <property type="match status" value="1"/>
</dbReference>
<feature type="compositionally biased region" description="Polar residues" evidence="11">
    <location>
        <begin position="633"/>
        <end position="643"/>
    </location>
</feature>
<evidence type="ECO:0000256" key="11">
    <source>
        <dbReference type="SAM" id="MobiDB-lite"/>
    </source>
</evidence>
<evidence type="ECO:0000313" key="15">
    <source>
        <dbReference type="Proteomes" id="UP000001038"/>
    </source>
</evidence>
<dbReference type="InterPro" id="IPR011009">
    <property type="entry name" value="Kinase-like_dom_sf"/>
</dbReference>
<dbReference type="SMART" id="SM00220">
    <property type="entry name" value="S_TKc"/>
    <property type="match status" value="1"/>
</dbReference>
<dbReference type="Ensembl" id="ENSORLT00000042841.1">
    <property type="protein sequence ID" value="ENSORLP00000027229.1"/>
    <property type="gene ID" value="ENSORLG00000007975.2"/>
</dbReference>
<gene>
    <name evidence="14" type="primary">MINK1</name>
    <name evidence="14" type="synonym">mink1</name>
</gene>
<feature type="region of interest" description="Disordered" evidence="11">
    <location>
        <begin position="299"/>
        <end position="428"/>
    </location>
</feature>
<comment type="catalytic activity">
    <reaction evidence="8">
        <text>L-threonyl-[protein] + ATP = O-phospho-L-threonyl-[protein] + ADP + H(+)</text>
        <dbReference type="Rhea" id="RHEA:46608"/>
        <dbReference type="Rhea" id="RHEA-COMP:11060"/>
        <dbReference type="Rhea" id="RHEA-COMP:11605"/>
        <dbReference type="ChEBI" id="CHEBI:15378"/>
        <dbReference type="ChEBI" id="CHEBI:30013"/>
        <dbReference type="ChEBI" id="CHEBI:30616"/>
        <dbReference type="ChEBI" id="CHEBI:61977"/>
        <dbReference type="ChEBI" id="CHEBI:456216"/>
        <dbReference type="EC" id="2.7.11.1"/>
    </reaction>
</comment>
<dbReference type="Bgee" id="ENSORLG00000007975">
    <property type="expression patterns" value="Expressed in testis and 14 other cell types or tissues"/>
</dbReference>
<feature type="compositionally biased region" description="Basic and acidic residues" evidence="11">
    <location>
        <begin position="350"/>
        <end position="370"/>
    </location>
</feature>
<accession>A0A3B3H5L7</accession>
<dbReference type="GO" id="GO:0005524">
    <property type="term" value="F:ATP binding"/>
    <property type="evidence" value="ECO:0007669"/>
    <property type="project" value="UniProtKB-UniRule"/>
</dbReference>
<dbReference type="GeneTree" id="ENSGT00950000183196"/>